<keyword evidence="2" id="KW-1185">Reference proteome</keyword>
<dbReference type="InterPro" id="IPR042505">
    <property type="entry name" value="DYNC2I1"/>
</dbReference>
<proteinExistence type="predicted"/>
<dbReference type="Proteomes" id="UP000596742">
    <property type="component" value="Unassembled WGS sequence"/>
</dbReference>
<sequence>MEPVMEIYLLEKASKYIFVVCRHVEFAYFAPTQPNMLLTIYSQPEQSNPSNPTDGKGMICVWNTNEPSYPQRILACESQPRCCCFGPYKTSIAFAGMVS</sequence>
<dbReference type="GO" id="GO:0045503">
    <property type="term" value="F:dynein light chain binding"/>
    <property type="evidence" value="ECO:0007669"/>
    <property type="project" value="InterPro"/>
</dbReference>
<organism evidence="1 2">
    <name type="scientific">Mytilus galloprovincialis</name>
    <name type="common">Mediterranean mussel</name>
    <dbReference type="NCBI Taxonomy" id="29158"/>
    <lineage>
        <taxon>Eukaryota</taxon>
        <taxon>Metazoa</taxon>
        <taxon>Spiralia</taxon>
        <taxon>Lophotrochozoa</taxon>
        <taxon>Mollusca</taxon>
        <taxon>Bivalvia</taxon>
        <taxon>Autobranchia</taxon>
        <taxon>Pteriomorphia</taxon>
        <taxon>Mytilida</taxon>
        <taxon>Mytiloidea</taxon>
        <taxon>Mytilidae</taxon>
        <taxon>Mytilinae</taxon>
        <taxon>Mytilus</taxon>
    </lineage>
</organism>
<evidence type="ECO:0000313" key="2">
    <source>
        <dbReference type="Proteomes" id="UP000596742"/>
    </source>
</evidence>
<gene>
    <name evidence="1" type="ORF">MGAL_10B067777</name>
</gene>
<dbReference type="PANTHER" id="PTHR16022">
    <property type="entry name" value="WD REPEAT DOMAIN 60"/>
    <property type="match status" value="1"/>
</dbReference>
<dbReference type="GO" id="GO:0005868">
    <property type="term" value="C:cytoplasmic dynein complex"/>
    <property type="evidence" value="ECO:0007669"/>
    <property type="project" value="InterPro"/>
</dbReference>
<dbReference type="GO" id="GO:0005929">
    <property type="term" value="C:cilium"/>
    <property type="evidence" value="ECO:0007669"/>
    <property type="project" value="GOC"/>
</dbReference>
<comment type="caution">
    <text evidence="1">The sequence shown here is derived from an EMBL/GenBank/DDBJ whole genome shotgun (WGS) entry which is preliminary data.</text>
</comment>
<dbReference type="AlphaFoldDB" id="A0A8B6D8N8"/>
<dbReference type="GO" id="GO:0045504">
    <property type="term" value="F:dynein heavy chain binding"/>
    <property type="evidence" value="ECO:0007669"/>
    <property type="project" value="InterPro"/>
</dbReference>
<dbReference type="EMBL" id="UYJE01002997">
    <property type="protein sequence ID" value="VDI15628.1"/>
    <property type="molecule type" value="Genomic_DNA"/>
</dbReference>
<protein>
    <submittedName>
        <fullName evidence="1">Uncharacterized protein</fullName>
    </submittedName>
</protein>
<dbReference type="GO" id="GO:0042073">
    <property type="term" value="P:intraciliary transport"/>
    <property type="evidence" value="ECO:0007669"/>
    <property type="project" value="InterPro"/>
</dbReference>
<dbReference type="OrthoDB" id="2162425at2759"/>
<accession>A0A8B6D8N8</accession>
<reference evidence="1" key="1">
    <citation type="submission" date="2018-11" db="EMBL/GenBank/DDBJ databases">
        <authorList>
            <person name="Alioto T."/>
            <person name="Alioto T."/>
        </authorList>
    </citation>
    <scope>NUCLEOTIDE SEQUENCE</scope>
</reference>
<name>A0A8B6D8N8_MYTGA</name>
<dbReference type="PANTHER" id="PTHR16022:SF0">
    <property type="entry name" value="CYTOPLASMIC DYNEIN 2 INTERMEDIATE CHAIN 1"/>
    <property type="match status" value="1"/>
</dbReference>
<evidence type="ECO:0000313" key="1">
    <source>
        <dbReference type="EMBL" id="VDI15628.1"/>
    </source>
</evidence>